<evidence type="ECO:0000256" key="5">
    <source>
        <dbReference type="ARBA" id="ARBA00012388"/>
    </source>
</evidence>
<dbReference type="SUPFAM" id="SSF81301">
    <property type="entry name" value="Nucleotidyltransferase"/>
    <property type="match status" value="1"/>
</dbReference>
<keyword evidence="11" id="KW-0460">Magnesium</keyword>
<keyword evidence="14" id="KW-1133">Transmembrane helix</keyword>
<reference evidence="18" key="1">
    <citation type="submission" date="2025-08" db="UniProtKB">
        <authorList>
            <consortium name="Ensembl"/>
        </authorList>
    </citation>
    <scope>IDENTIFICATION</scope>
</reference>
<comment type="catalytic activity">
    <reaction evidence="13">
        <text>RNA(n) + ATP = RNA(n)-3'-adenine ribonucleotide + diphosphate</text>
        <dbReference type="Rhea" id="RHEA:11332"/>
        <dbReference type="Rhea" id="RHEA-COMP:14527"/>
        <dbReference type="Rhea" id="RHEA-COMP:17347"/>
        <dbReference type="ChEBI" id="CHEBI:30616"/>
        <dbReference type="ChEBI" id="CHEBI:33019"/>
        <dbReference type="ChEBI" id="CHEBI:140395"/>
        <dbReference type="ChEBI" id="CHEBI:173115"/>
        <dbReference type="EC" id="2.7.7.19"/>
    </reaction>
</comment>
<keyword evidence="14" id="KW-0472">Membrane</keyword>
<dbReference type="InterPro" id="IPR043519">
    <property type="entry name" value="NT_sf"/>
</dbReference>
<feature type="domain" description="Poly(A) polymerase RNA-binding" evidence="15">
    <location>
        <begin position="290"/>
        <end position="345"/>
    </location>
</feature>
<dbReference type="Gene3D" id="1.10.1410.10">
    <property type="match status" value="1"/>
</dbReference>
<dbReference type="GeneTree" id="ENSGT00940000156467"/>
<keyword evidence="7" id="KW-0808">Transferase</keyword>
<protein>
    <recommendedName>
        <fullName evidence="5">polynucleotide adenylyltransferase</fullName>
        <ecNumber evidence="5">2.7.7.19</ecNumber>
    </recommendedName>
</protein>
<dbReference type="Proteomes" id="UP000694388">
    <property type="component" value="Unplaced"/>
</dbReference>
<dbReference type="GO" id="GO:1990817">
    <property type="term" value="F:poly(A) RNA polymerase activity"/>
    <property type="evidence" value="ECO:0007669"/>
    <property type="project" value="UniProtKB-EC"/>
</dbReference>
<dbReference type="EC" id="2.7.7.19" evidence="5"/>
<dbReference type="Pfam" id="PF04928">
    <property type="entry name" value="PAP_central"/>
    <property type="match status" value="1"/>
</dbReference>
<evidence type="ECO:0000256" key="13">
    <source>
        <dbReference type="ARBA" id="ARBA00048830"/>
    </source>
</evidence>
<organism evidence="18 19">
    <name type="scientific">Eptatretus burgeri</name>
    <name type="common">Inshore hagfish</name>
    <dbReference type="NCBI Taxonomy" id="7764"/>
    <lineage>
        <taxon>Eukaryota</taxon>
        <taxon>Metazoa</taxon>
        <taxon>Chordata</taxon>
        <taxon>Craniata</taxon>
        <taxon>Vertebrata</taxon>
        <taxon>Cyclostomata</taxon>
        <taxon>Myxini</taxon>
        <taxon>Myxiniformes</taxon>
        <taxon>Myxinidae</taxon>
        <taxon>Eptatretinae</taxon>
        <taxon>Eptatretus</taxon>
    </lineage>
</organism>
<dbReference type="GO" id="GO:0046872">
    <property type="term" value="F:metal ion binding"/>
    <property type="evidence" value="ECO:0007669"/>
    <property type="project" value="UniProtKB-KW"/>
</dbReference>
<dbReference type="AlphaFoldDB" id="A0A8C4NJK6"/>
<keyword evidence="10" id="KW-0067">ATP-binding</keyword>
<evidence type="ECO:0000259" key="15">
    <source>
        <dbReference type="Pfam" id="PF04926"/>
    </source>
</evidence>
<sequence length="534" mass="61311">RMQQLQCFLESSQVFEADEELGHRLVVMGKLNSWLKEWIKEVAEAKELPPPFVNVVSGKVFAFGSYRLGVHTKGKVFVYVCIYFHWIIAGIDLLFAKLQRPSVPEELELRHDEILLNLDIRCIRSLNGCRVTDEILHLVPNIDTFRHTLCAVKLWAKRHGLYSNALGFLGGVSWAMLVARTCQLYPNALPSILVHKFFLIFSQWDWPKPVLLKKLEDGKMNLPVWDPRVNPMDRFHVMPIITPVYPQQNSTYNASMSTLRVITQELKEGLLIMEEIQETGDWNKLFESPNFFLKYKHYIVLTVKATTEEHQLEWVGLVESRIRILVTNLERNELIQLAHVNTQDISGMDEKMQLVKIWFIGLLFKKTENAPSLNVDLTPDIQSFIDTVYRQATAANILQDDMKLDFVHVRRKHLSQYVPAHFLRKKVNSCLHVIYAHSMLMNICPTGGGGGGGGGTYFLFEGLDRNGRDRDGLMGGGETFSFHKLPKSFSSCCLLLNLHVLQRRASNELPDALSPLPTKRVRIVRHSIRLRLNR</sequence>
<keyword evidence="19" id="KW-1185">Reference proteome</keyword>
<evidence type="ECO:0000313" key="19">
    <source>
        <dbReference type="Proteomes" id="UP000694388"/>
    </source>
</evidence>
<comment type="cofactor">
    <cofactor evidence="1">
        <name>Mn(2+)</name>
        <dbReference type="ChEBI" id="CHEBI:29035"/>
    </cofactor>
</comment>
<evidence type="ECO:0000256" key="7">
    <source>
        <dbReference type="ARBA" id="ARBA00022679"/>
    </source>
</evidence>
<dbReference type="SUPFAM" id="SSF55003">
    <property type="entry name" value="PAP/Archaeal CCA-adding enzyme, C-terminal domain"/>
    <property type="match status" value="1"/>
</dbReference>
<dbReference type="Pfam" id="PF20750">
    <property type="entry name" value="PAP_NTPase"/>
    <property type="match status" value="1"/>
</dbReference>
<evidence type="ECO:0000256" key="11">
    <source>
        <dbReference type="ARBA" id="ARBA00022842"/>
    </source>
</evidence>
<evidence type="ECO:0000313" key="18">
    <source>
        <dbReference type="Ensembl" id="ENSEBUP00000007767.1"/>
    </source>
</evidence>
<comment type="cofactor">
    <cofactor evidence="2">
        <name>Mg(2+)</name>
        <dbReference type="ChEBI" id="CHEBI:18420"/>
    </cofactor>
</comment>
<dbReference type="GO" id="GO:0003723">
    <property type="term" value="F:RNA binding"/>
    <property type="evidence" value="ECO:0007669"/>
    <property type="project" value="InterPro"/>
</dbReference>
<dbReference type="Ensembl" id="ENSEBUT00000008255.1">
    <property type="protein sequence ID" value="ENSEBUP00000007767.1"/>
    <property type="gene ID" value="ENSEBUG00000005042.1"/>
</dbReference>
<dbReference type="Gene3D" id="3.30.70.590">
    <property type="entry name" value="Poly(A) polymerase predicted RNA binding domain"/>
    <property type="match status" value="1"/>
</dbReference>
<dbReference type="FunFam" id="1.10.1410.10:FF:000001">
    <property type="entry name" value="Putative poly(A) polymerase gamma"/>
    <property type="match status" value="1"/>
</dbReference>
<feature type="domain" description="Poly(A) polymerase central" evidence="16">
    <location>
        <begin position="144"/>
        <end position="287"/>
    </location>
</feature>
<evidence type="ECO:0000256" key="14">
    <source>
        <dbReference type="SAM" id="Phobius"/>
    </source>
</evidence>
<dbReference type="SUPFAM" id="SSF81631">
    <property type="entry name" value="PAP/OAS1 substrate-binding domain"/>
    <property type="match status" value="1"/>
</dbReference>
<keyword evidence="6" id="KW-0507">mRNA processing</keyword>
<comment type="subcellular location">
    <subcellularLocation>
        <location evidence="3">Nucleus</location>
    </subcellularLocation>
</comment>
<keyword evidence="12" id="KW-0539">Nucleus</keyword>
<accession>A0A8C4NJK6</accession>
<evidence type="ECO:0000256" key="12">
    <source>
        <dbReference type="ARBA" id="ARBA00023242"/>
    </source>
</evidence>
<dbReference type="GO" id="GO:0005524">
    <property type="term" value="F:ATP binding"/>
    <property type="evidence" value="ECO:0007669"/>
    <property type="project" value="UniProtKB-KW"/>
</dbReference>
<dbReference type="PANTHER" id="PTHR10682:SF10">
    <property type="entry name" value="POLYNUCLEOTIDE ADENYLYLTRANSFERASE"/>
    <property type="match status" value="1"/>
</dbReference>
<dbReference type="GO" id="GO:0031123">
    <property type="term" value="P:RNA 3'-end processing"/>
    <property type="evidence" value="ECO:0007669"/>
    <property type="project" value="InterPro"/>
</dbReference>
<evidence type="ECO:0000259" key="17">
    <source>
        <dbReference type="Pfam" id="PF20750"/>
    </source>
</evidence>
<keyword evidence="8" id="KW-0479">Metal-binding</keyword>
<dbReference type="Gene3D" id="3.30.460.10">
    <property type="entry name" value="Beta Polymerase, domain 2"/>
    <property type="match status" value="1"/>
</dbReference>
<feature type="domain" description="Poly(A) polymerase RNA-binding" evidence="15">
    <location>
        <begin position="350"/>
        <end position="421"/>
    </location>
</feature>
<dbReference type="GO" id="GO:0005634">
    <property type="term" value="C:nucleus"/>
    <property type="evidence" value="ECO:0007669"/>
    <property type="project" value="UniProtKB-SubCell"/>
</dbReference>
<dbReference type="InterPro" id="IPR007010">
    <property type="entry name" value="PolA_pol_RNA-bd_dom"/>
</dbReference>
<feature type="transmembrane region" description="Helical" evidence="14">
    <location>
        <begin position="76"/>
        <end position="95"/>
    </location>
</feature>
<evidence type="ECO:0000256" key="3">
    <source>
        <dbReference type="ARBA" id="ARBA00004123"/>
    </source>
</evidence>
<proteinExistence type="inferred from homology"/>
<evidence type="ECO:0000256" key="4">
    <source>
        <dbReference type="ARBA" id="ARBA00010912"/>
    </source>
</evidence>
<evidence type="ECO:0000256" key="10">
    <source>
        <dbReference type="ARBA" id="ARBA00022840"/>
    </source>
</evidence>
<keyword evidence="9" id="KW-0547">Nucleotide-binding</keyword>
<dbReference type="OMA" id="EWKWPQP"/>
<evidence type="ECO:0000256" key="6">
    <source>
        <dbReference type="ARBA" id="ARBA00022664"/>
    </source>
</evidence>
<keyword evidence="14" id="KW-0812">Transmembrane</keyword>
<name>A0A8C4NJK6_EPTBU</name>
<dbReference type="InterPro" id="IPR007012">
    <property type="entry name" value="PolA_pol_cen_dom"/>
</dbReference>
<evidence type="ECO:0000259" key="16">
    <source>
        <dbReference type="Pfam" id="PF04928"/>
    </source>
</evidence>
<reference evidence="18" key="2">
    <citation type="submission" date="2025-09" db="UniProtKB">
        <authorList>
            <consortium name="Ensembl"/>
        </authorList>
    </citation>
    <scope>IDENTIFICATION</scope>
</reference>
<dbReference type="PANTHER" id="PTHR10682">
    <property type="entry name" value="POLY A POLYMERASE"/>
    <property type="match status" value="1"/>
</dbReference>
<evidence type="ECO:0000256" key="2">
    <source>
        <dbReference type="ARBA" id="ARBA00001946"/>
    </source>
</evidence>
<evidence type="ECO:0000256" key="1">
    <source>
        <dbReference type="ARBA" id="ARBA00001936"/>
    </source>
</evidence>
<dbReference type="GO" id="GO:0006397">
    <property type="term" value="P:mRNA processing"/>
    <property type="evidence" value="ECO:0007669"/>
    <property type="project" value="UniProtKB-KW"/>
</dbReference>
<feature type="domain" description="Poly(A) polymerase nucleotidyltransferase" evidence="17">
    <location>
        <begin position="81"/>
        <end position="139"/>
    </location>
</feature>
<dbReference type="InterPro" id="IPR048840">
    <property type="entry name" value="PolA_pol_NTPase"/>
</dbReference>
<evidence type="ECO:0000256" key="9">
    <source>
        <dbReference type="ARBA" id="ARBA00022741"/>
    </source>
</evidence>
<dbReference type="Pfam" id="PF04926">
    <property type="entry name" value="PAP_RNA-bind"/>
    <property type="match status" value="2"/>
</dbReference>
<comment type="similarity">
    <text evidence="4">Belongs to the poly(A) polymerase family.</text>
</comment>
<dbReference type="InterPro" id="IPR011068">
    <property type="entry name" value="NuclTrfase_I-like_C"/>
</dbReference>
<evidence type="ECO:0000256" key="8">
    <source>
        <dbReference type="ARBA" id="ARBA00022723"/>
    </source>
</evidence>